<evidence type="ECO:0000259" key="11">
    <source>
        <dbReference type="PROSITE" id="PS51706"/>
    </source>
</evidence>
<keyword evidence="6" id="KW-0460">Magnesium</keyword>
<dbReference type="HAMAP" id="MF_00321">
    <property type="entry name" value="GTPase_EngB"/>
    <property type="match status" value="1"/>
</dbReference>
<dbReference type="SUPFAM" id="SSF52540">
    <property type="entry name" value="P-loop containing nucleoside triphosphate hydrolases"/>
    <property type="match status" value="1"/>
</dbReference>
<protein>
    <recommendedName>
        <fullName evidence="10">Probable GTP-binding protein EngB</fullName>
    </recommendedName>
</protein>
<dbReference type="AlphaFoldDB" id="A0A9D9E5W0"/>
<evidence type="ECO:0000256" key="8">
    <source>
        <dbReference type="ARBA" id="ARBA00023210"/>
    </source>
</evidence>
<evidence type="ECO:0000313" key="12">
    <source>
        <dbReference type="EMBL" id="MBO8441756.1"/>
    </source>
</evidence>
<sequence>MRKIKNINLLISAVQEKQYPKHDLPEIAFLGRSNVGKSSLINSLVNRKSLAHTSSKPGKTQTLNFYNINNDFCLVDVPGYGFAQVSKKDQERFGQMVENYLVNRDNLRGVVLLIDSRHKPTDDDKLMYNYIKYYHLPILIIATKSDKITRSKWNACKSLIKQTLNLDEEDGYVQYSALKKMGIDDVWQWIDKLLEE</sequence>
<dbReference type="CDD" id="cd01876">
    <property type="entry name" value="YihA_EngB"/>
    <property type="match status" value="1"/>
</dbReference>
<name>A0A9D9E5W0_9LACO</name>
<reference evidence="12" key="1">
    <citation type="submission" date="2020-10" db="EMBL/GenBank/DDBJ databases">
        <authorList>
            <person name="Gilroy R."/>
        </authorList>
    </citation>
    <scope>NUCLEOTIDE SEQUENCE</scope>
    <source>
        <strain evidence="12">C6-149</strain>
    </source>
</reference>
<evidence type="ECO:0000256" key="9">
    <source>
        <dbReference type="ARBA" id="ARBA00023306"/>
    </source>
</evidence>
<keyword evidence="5 10" id="KW-0547">Nucleotide-binding</keyword>
<evidence type="ECO:0000256" key="1">
    <source>
        <dbReference type="ARBA" id="ARBA00001946"/>
    </source>
</evidence>
<dbReference type="InterPro" id="IPR006073">
    <property type="entry name" value="GTP-bd"/>
</dbReference>
<keyword evidence="8 10" id="KW-0717">Septation</keyword>
<keyword evidence="7 10" id="KW-0342">GTP-binding</keyword>
<evidence type="ECO:0000313" key="13">
    <source>
        <dbReference type="Proteomes" id="UP000823614"/>
    </source>
</evidence>
<dbReference type="EMBL" id="JADIMP010000083">
    <property type="protein sequence ID" value="MBO8441756.1"/>
    <property type="molecule type" value="Genomic_DNA"/>
</dbReference>
<dbReference type="InterPro" id="IPR005225">
    <property type="entry name" value="Small_GTP-bd"/>
</dbReference>
<proteinExistence type="inferred from homology"/>
<dbReference type="PANTHER" id="PTHR11649:SF13">
    <property type="entry name" value="ENGB-TYPE G DOMAIN-CONTAINING PROTEIN"/>
    <property type="match status" value="1"/>
</dbReference>
<dbReference type="PRINTS" id="PR00449">
    <property type="entry name" value="RASTRNSFRMNG"/>
</dbReference>
<keyword evidence="4" id="KW-0479">Metal-binding</keyword>
<evidence type="ECO:0000256" key="5">
    <source>
        <dbReference type="ARBA" id="ARBA00022741"/>
    </source>
</evidence>
<dbReference type="Pfam" id="PF01926">
    <property type="entry name" value="MMR_HSR1"/>
    <property type="match status" value="1"/>
</dbReference>
<dbReference type="GO" id="GO:0005829">
    <property type="term" value="C:cytosol"/>
    <property type="evidence" value="ECO:0007669"/>
    <property type="project" value="TreeGrafter"/>
</dbReference>
<dbReference type="GO" id="GO:0046872">
    <property type="term" value="F:metal ion binding"/>
    <property type="evidence" value="ECO:0007669"/>
    <property type="project" value="UniProtKB-KW"/>
</dbReference>
<keyword evidence="3 10" id="KW-0132">Cell division</keyword>
<dbReference type="GO" id="GO:0000917">
    <property type="term" value="P:division septum assembly"/>
    <property type="evidence" value="ECO:0007669"/>
    <property type="project" value="UniProtKB-KW"/>
</dbReference>
<dbReference type="PANTHER" id="PTHR11649">
    <property type="entry name" value="MSS1/TRME-RELATED GTP-BINDING PROTEIN"/>
    <property type="match status" value="1"/>
</dbReference>
<dbReference type="NCBIfam" id="TIGR00231">
    <property type="entry name" value="small_GTP"/>
    <property type="match status" value="1"/>
</dbReference>
<feature type="domain" description="EngB-type G" evidence="11">
    <location>
        <begin position="23"/>
        <end position="196"/>
    </location>
</feature>
<evidence type="ECO:0000256" key="6">
    <source>
        <dbReference type="ARBA" id="ARBA00022842"/>
    </source>
</evidence>
<dbReference type="InterPro" id="IPR027417">
    <property type="entry name" value="P-loop_NTPase"/>
</dbReference>
<dbReference type="InterPro" id="IPR030393">
    <property type="entry name" value="G_ENGB_dom"/>
</dbReference>
<organism evidence="12 13">
    <name type="scientific">Candidatus Gallilactobacillus intestinavium</name>
    <dbReference type="NCBI Taxonomy" id="2840838"/>
    <lineage>
        <taxon>Bacteria</taxon>
        <taxon>Bacillati</taxon>
        <taxon>Bacillota</taxon>
        <taxon>Bacilli</taxon>
        <taxon>Lactobacillales</taxon>
        <taxon>Lactobacillaceae</taxon>
        <taxon>Lactobacillaceae incertae sedis</taxon>
        <taxon>Candidatus Gallilactobacillus</taxon>
    </lineage>
</organism>
<dbReference type="GO" id="GO:0005525">
    <property type="term" value="F:GTP binding"/>
    <property type="evidence" value="ECO:0007669"/>
    <property type="project" value="UniProtKB-UniRule"/>
</dbReference>
<comment type="cofactor">
    <cofactor evidence="1">
        <name>Mg(2+)</name>
        <dbReference type="ChEBI" id="CHEBI:18420"/>
    </cofactor>
</comment>
<evidence type="ECO:0000256" key="10">
    <source>
        <dbReference type="HAMAP-Rule" id="MF_00321"/>
    </source>
</evidence>
<comment type="function">
    <text evidence="10">Necessary for normal cell division and for the maintenance of normal septation.</text>
</comment>
<reference evidence="12" key="2">
    <citation type="journal article" date="2021" name="PeerJ">
        <title>Extensive microbial diversity within the chicken gut microbiome revealed by metagenomics and culture.</title>
        <authorList>
            <person name="Gilroy R."/>
            <person name="Ravi A."/>
            <person name="Getino M."/>
            <person name="Pursley I."/>
            <person name="Horton D.L."/>
            <person name="Alikhan N.F."/>
            <person name="Baker D."/>
            <person name="Gharbi K."/>
            <person name="Hall N."/>
            <person name="Watson M."/>
            <person name="Adriaenssens E.M."/>
            <person name="Foster-Nyarko E."/>
            <person name="Jarju S."/>
            <person name="Secka A."/>
            <person name="Antonio M."/>
            <person name="Oren A."/>
            <person name="Chaudhuri R.R."/>
            <person name="La Ragione R."/>
            <person name="Hildebrand F."/>
            <person name="Pallen M.J."/>
        </authorList>
    </citation>
    <scope>NUCLEOTIDE SEQUENCE</scope>
    <source>
        <strain evidence="12">C6-149</strain>
    </source>
</reference>
<dbReference type="InterPro" id="IPR019987">
    <property type="entry name" value="GTP-bd_ribosome_bio_YsxC"/>
</dbReference>
<dbReference type="Gene3D" id="3.40.50.300">
    <property type="entry name" value="P-loop containing nucleotide triphosphate hydrolases"/>
    <property type="match status" value="1"/>
</dbReference>
<evidence type="ECO:0000256" key="7">
    <source>
        <dbReference type="ARBA" id="ARBA00023134"/>
    </source>
</evidence>
<dbReference type="PROSITE" id="PS51706">
    <property type="entry name" value="G_ENGB"/>
    <property type="match status" value="1"/>
</dbReference>
<comment type="caution">
    <text evidence="12">The sequence shown here is derived from an EMBL/GenBank/DDBJ whole genome shotgun (WGS) entry which is preliminary data.</text>
</comment>
<comment type="similarity">
    <text evidence="2 10">Belongs to the TRAFAC class TrmE-Era-EngA-EngB-Septin-like GTPase superfamily. EngB GTPase family.</text>
</comment>
<evidence type="ECO:0000256" key="4">
    <source>
        <dbReference type="ARBA" id="ARBA00022723"/>
    </source>
</evidence>
<gene>
    <name evidence="10" type="primary">engB</name>
    <name evidence="12" type="ORF">IAA89_04940</name>
</gene>
<evidence type="ECO:0000256" key="2">
    <source>
        <dbReference type="ARBA" id="ARBA00009638"/>
    </source>
</evidence>
<dbReference type="Proteomes" id="UP000823614">
    <property type="component" value="Unassembled WGS sequence"/>
</dbReference>
<dbReference type="FunFam" id="3.40.50.300:FF:000098">
    <property type="entry name" value="Probable GTP-binding protein EngB"/>
    <property type="match status" value="1"/>
</dbReference>
<dbReference type="NCBIfam" id="TIGR03598">
    <property type="entry name" value="GTPase_YsxC"/>
    <property type="match status" value="1"/>
</dbReference>
<accession>A0A9D9E5W0</accession>
<keyword evidence="9 10" id="KW-0131">Cell cycle</keyword>
<evidence type="ECO:0000256" key="3">
    <source>
        <dbReference type="ARBA" id="ARBA00022618"/>
    </source>
</evidence>